<evidence type="ECO:0008006" key="9">
    <source>
        <dbReference type="Google" id="ProtNLM"/>
    </source>
</evidence>
<organism evidence="7 8">
    <name type="scientific">Candidatus Fervidibacter sacchari</name>
    <dbReference type="NCBI Taxonomy" id="1448929"/>
    <lineage>
        <taxon>Bacteria</taxon>
        <taxon>Candidatus Fervidibacterota</taxon>
        <taxon>Candidatus Fervidibacter</taxon>
    </lineage>
</organism>
<dbReference type="InterPro" id="IPR008929">
    <property type="entry name" value="Chondroitin_lyas"/>
</dbReference>
<comment type="subcellular location">
    <subcellularLocation>
        <location evidence="1">Periplasm</location>
    </subcellularLocation>
</comment>
<keyword evidence="4" id="KW-0456">Lyase</keyword>
<dbReference type="PANTHER" id="PTHR39210:SF1">
    <property type="entry name" value="HEPARIN-SULFATE LYASE"/>
    <property type="match status" value="1"/>
</dbReference>
<keyword evidence="8" id="KW-1185">Reference proteome</keyword>
<reference evidence="7 8" key="1">
    <citation type="submission" date="2022-08" db="EMBL/GenBank/DDBJ databases">
        <title>Bacterial and archaeal communities from various locations to study Microbial Dark Matter (Phase II).</title>
        <authorList>
            <person name="Stepanauskas R."/>
        </authorList>
    </citation>
    <scope>NUCLEOTIDE SEQUENCE [LARGE SCALE GENOMIC DNA]</scope>
    <source>
        <strain evidence="7 8">PD1</strain>
    </source>
</reference>
<gene>
    <name evidence="7" type="ORF">M2350_003241</name>
</gene>
<feature type="domain" description="Alginate lyase" evidence="5">
    <location>
        <begin position="140"/>
        <end position="336"/>
    </location>
</feature>
<evidence type="ECO:0000313" key="7">
    <source>
        <dbReference type="EMBL" id="MCS3920804.1"/>
    </source>
</evidence>
<keyword evidence="3" id="KW-0574">Periplasm</keyword>
<dbReference type="PANTHER" id="PTHR39210">
    <property type="entry name" value="HEPARIN-SULFATE LYASE"/>
    <property type="match status" value="1"/>
</dbReference>
<evidence type="ECO:0000259" key="6">
    <source>
        <dbReference type="Pfam" id="PF07940"/>
    </source>
</evidence>
<dbReference type="InterPro" id="IPR012480">
    <property type="entry name" value="Hepar_II_III_C"/>
</dbReference>
<dbReference type="Gene3D" id="1.50.10.100">
    <property type="entry name" value="Chondroitin AC/alginate lyase"/>
    <property type="match status" value="1"/>
</dbReference>
<comment type="caution">
    <text evidence="7">The sequence shown here is derived from an EMBL/GenBank/DDBJ whole genome shotgun (WGS) entry which is preliminary data.</text>
</comment>
<dbReference type="Pfam" id="PF05426">
    <property type="entry name" value="Alginate_lyase"/>
    <property type="match status" value="1"/>
</dbReference>
<sequence length="707" mass="79648">MWAKVCNLLTILTAVLCAIVGKGVMGMELSEHPRLLFSRKGIDELKERINRYDWAKTQWEALKRRADAALSEPINLPPRGGNWWHYYACPKHGASLRTGKQIGEWQWEHICPVDNEVIQSDPTKPERDYDGVVIMGVHSRFANLVRDLGIVYQVTGDRRYAEKAKAILLAYADRYLSYPLHDIRGKPSVGGGRVGPQTLDESTWLIPMAQGVDLIWEMLTESERQTLAQKLFLPAAREVILPHKMGVHNIQCWKNSAVGLVGFLLGDEELIREAIENLERGYWTQMRKGVSEDGVWWEGAWGYHFYTLSALWHLTEAARNCGINLYGDELKRMFDAPFKFMMPNWRLPAFNDSTEVALLTEIGFARFGITQPIYELAYARYREPLYAALLSRGERRSDFALWFGVGELPQPQPIRWRSANYPASGYAILARGEGEQATWLCLKYGPHGGGHGHPDKLNFVLYARGQVLALDPGMARYGVPIHGGWYRTTLAHNTLVVDETNQKPAEGKCLSFGTEGGIDFVIADAGDIYDGVRFRRAIALFNENAIVVIDHVRCEKERLLDIALHLRGQWSNLPEGEKWTPPNKDGYRYLTEATIRRVSGSAAIAVNPRPDWRVAVTLIADAPIDLVTAMGIGSHAADRVPMIMARRQVKDLVLVWCISLDGRPIQAVLAPDATKRPTDISVQVRLPDGQRYNIIADMENGNLKVSR</sequence>
<dbReference type="Pfam" id="PF07940">
    <property type="entry name" value="Hepar_II_III_C"/>
    <property type="match status" value="1"/>
</dbReference>
<accession>A0ABT2ES63</accession>
<feature type="domain" description="Heparinase II/III-like C-terminal" evidence="6">
    <location>
        <begin position="415"/>
        <end position="570"/>
    </location>
</feature>
<name>A0ABT2ES63_9BACT</name>
<keyword evidence="2" id="KW-0732">Signal</keyword>
<dbReference type="Proteomes" id="UP001204798">
    <property type="component" value="Unassembled WGS sequence"/>
</dbReference>
<protein>
    <recommendedName>
        <fullName evidence="9">Alginate lyase domain-containing protein</fullName>
    </recommendedName>
</protein>
<dbReference type="EMBL" id="JANUCP010000007">
    <property type="protein sequence ID" value="MCS3920804.1"/>
    <property type="molecule type" value="Genomic_DNA"/>
</dbReference>
<evidence type="ECO:0000313" key="8">
    <source>
        <dbReference type="Proteomes" id="UP001204798"/>
    </source>
</evidence>
<dbReference type="SUPFAM" id="SSF48230">
    <property type="entry name" value="Chondroitin AC/alginate lyase"/>
    <property type="match status" value="1"/>
</dbReference>
<evidence type="ECO:0000256" key="4">
    <source>
        <dbReference type="ARBA" id="ARBA00023239"/>
    </source>
</evidence>
<evidence type="ECO:0000256" key="3">
    <source>
        <dbReference type="ARBA" id="ARBA00022764"/>
    </source>
</evidence>
<evidence type="ECO:0000259" key="5">
    <source>
        <dbReference type="Pfam" id="PF05426"/>
    </source>
</evidence>
<evidence type="ECO:0000256" key="1">
    <source>
        <dbReference type="ARBA" id="ARBA00004418"/>
    </source>
</evidence>
<evidence type="ECO:0000256" key="2">
    <source>
        <dbReference type="ARBA" id="ARBA00022729"/>
    </source>
</evidence>
<dbReference type="RefSeq" id="WP_259100963.1">
    <property type="nucleotide sequence ID" value="NZ_CP130454.1"/>
</dbReference>
<proteinExistence type="predicted"/>
<dbReference type="InterPro" id="IPR008397">
    <property type="entry name" value="Alginate_lyase_dom"/>
</dbReference>
<dbReference type="Gene3D" id="2.70.98.70">
    <property type="match status" value="1"/>
</dbReference>